<keyword evidence="2" id="KW-1133">Transmembrane helix</keyword>
<dbReference type="PANTHER" id="PTHR45761">
    <property type="entry name" value="EXTENDED SYNAPTOTAGMIN-LIKE PROTEIN 2, ISOFORM C"/>
    <property type="match status" value="1"/>
</dbReference>
<dbReference type="GO" id="GO:0005509">
    <property type="term" value="F:calcium ion binding"/>
    <property type="evidence" value="ECO:0007669"/>
    <property type="project" value="TreeGrafter"/>
</dbReference>
<dbReference type="GO" id="GO:0035091">
    <property type="term" value="F:phosphatidylinositol binding"/>
    <property type="evidence" value="ECO:0007669"/>
    <property type="project" value="TreeGrafter"/>
</dbReference>
<dbReference type="GO" id="GO:0005544">
    <property type="term" value="F:calcium-dependent phospholipid binding"/>
    <property type="evidence" value="ECO:0007669"/>
    <property type="project" value="TreeGrafter"/>
</dbReference>
<dbReference type="KEGG" id="tng:GSTEN00000737G001"/>
<gene>
    <name evidence="3" type="ORF">GSTENG00000737001</name>
</gene>
<protein>
    <submittedName>
        <fullName evidence="3">(spotted green pufferfish) hypothetical protein</fullName>
    </submittedName>
</protein>
<feature type="transmembrane region" description="Helical" evidence="2">
    <location>
        <begin position="62"/>
        <end position="89"/>
    </location>
</feature>
<name>Q4TH64_TETNG</name>
<reference evidence="3" key="1">
    <citation type="journal article" date="2004" name="Nature">
        <title>Genome duplication in the teleost fish Tetraodon nigroviridis reveals the early vertebrate proto-karyotype.</title>
        <authorList>
            <person name="Jaillon O."/>
            <person name="Aury J.-M."/>
            <person name="Brunet F."/>
            <person name="Petit J.-L."/>
            <person name="Stange-Thomann N."/>
            <person name="Mauceli E."/>
            <person name="Bouneau L."/>
            <person name="Fischer C."/>
            <person name="Ozouf-Costaz C."/>
            <person name="Bernot A."/>
            <person name="Nicaud S."/>
            <person name="Jaffe D."/>
            <person name="Fisher S."/>
            <person name="Lutfalla G."/>
            <person name="Dossat C."/>
            <person name="Segurens B."/>
            <person name="Dasilva C."/>
            <person name="Salanoubat M."/>
            <person name="Levy M."/>
            <person name="Boudet N."/>
            <person name="Castellano S."/>
            <person name="Anthouard V."/>
            <person name="Jubin C."/>
            <person name="Castelli V."/>
            <person name="Katinka M."/>
            <person name="Vacherie B."/>
            <person name="Biemont C."/>
            <person name="Skalli Z."/>
            <person name="Cattolico L."/>
            <person name="Poulain J."/>
            <person name="De Berardinis V."/>
            <person name="Cruaud C."/>
            <person name="Duprat S."/>
            <person name="Brottier P."/>
            <person name="Coutanceau J.-P."/>
            <person name="Gouzy J."/>
            <person name="Parra G."/>
            <person name="Lardier G."/>
            <person name="Chapple C."/>
            <person name="McKernan K.J."/>
            <person name="McEwan P."/>
            <person name="Bosak S."/>
            <person name="Kellis M."/>
            <person name="Volff J.-N."/>
            <person name="Guigo R."/>
            <person name="Zody M.C."/>
            <person name="Mesirov J."/>
            <person name="Lindblad-Toh K."/>
            <person name="Birren B."/>
            <person name="Nusbaum C."/>
            <person name="Kahn D."/>
            <person name="Robinson-Rechavi M."/>
            <person name="Laudet V."/>
            <person name="Schachter V."/>
            <person name="Quetier F."/>
            <person name="Saurin W."/>
            <person name="Scarpelli C."/>
            <person name="Wincker P."/>
            <person name="Lander E.S."/>
            <person name="Weissenbach J."/>
            <person name="Roest Crollius H."/>
        </authorList>
    </citation>
    <scope>NUCLEOTIDE SEQUENCE [LARGE SCALE GENOMIC DNA]</scope>
</reference>
<comment type="caution">
    <text evidence="3">The sequence shown here is derived from an EMBL/GenBank/DDBJ whole genome shotgun (WGS) entry which is preliminary data.</text>
</comment>
<feature type="region of interest" description="Disordered" evidence="1">
    <location>
        <begin position="1"/>
        <end position="42"/>
    </location>
</feature>
<dbReference type="GO" id="GO:0008429">
    <property type="term" value="F:phosphatidylethanolamine binding"/>
    <property type="evidence" value="ECO:0007669"/>
    <property type="project" value="TreeGrafter"/>
</dbReference>
<reference evidence="3" key="2">
    <citation type="submission" date="2004-02" db="EMBL/GenBank/DDBJ databases">
        <authorList>
            <consortium name="Genoscope"/>
            <consortium name="Whitehead Institute Centre for Genome Research"/>
        </authorList>
    </citation>
    <scope>NUCLEOTIDE SEQUENCE</scope>
</reference>
<proteinExistence type="predicted"/>
<keyword evidence="2" id="KW-0472">Membrane</keyword>
<organism evidence="3">
    <name type="scientific">Tetraodon nigroviridis</name>
    <name type="common">Spotted green pufferfish</name>
    <name type="synonym">Chelonodon nigroviridis</name>
    <dbReference type="NCBI Taxonomy" id="99883"/>
    <lineage>
        <taxon>Eukaryota</taxon>
        <taxon>Metazoa</taxon>
        <taxon>Chordata</taxon>
        <taxon>Craniata</taxon>
        <taxon>Vertebrata</taxon>
        <taxon>Euteleostomi</taxon>
        <taxon>Actinopterygii</taxon>
        <taxon>Neopterygii</taxon>
        <taxon>Teleostei</taxon>
        <taxon>Neoteleostei</taxon>
        <taxon>Acanthomorphata</taxon>
        <taxon>Eupercaria</taxon>
        <taxon>Tetraodontiformes</taxon>
        <taxon>Tetradontoidea</taxon>
        <taxon>Tetraodontidae</taxon>
        <taxon>Tetraodon</taxon>
    </lineage>
</organism>
<accession>Q4TH64</accession>
<feature type="compositionally biased region" description="Polar residues" evidence="1">
    <location>
        <begin position="1"/>
        <end position="14"/>
    </location>
</feature>
<evidence type="ECO:0000313" key="3">
    <source>
        <dbReference type="EMBL" id="CAF87768.1"/>
    </source>
</evidence>
<evidence type="ECO:0000256" key="1">
    <source>
        <dbReference type="SAM" id="MobiDB-lite"/>
    </source>
</evidence>
<feature type="non-terminal residue" evidence="3">
    <location>
        <position position="1"/>
    </location>
</feature>
<dbReference type="AlphaFoldDB" id="Q4TH64"/>
<evidence type="ECO:0000256" key="2">
    <source>
        <dbReference type="SAM" id="Phobius"/>
    </source>
</evidence>
<dbReference type="OrthoDB" id="8898015at2759"/>
<sequence length="136" mass="15278">QEFSQKMEGSSVGTNGALPAPRNSGSSTPGPPLPPGQVEAEQQSSLTELIQMWIKFGKTFAIIFPIYVLGYFEFSFSWVLIGLATLFYWRKNHGNKDYRINRALNYLEHEDKAVKQSVPTTDLPPWVSWRPGRGSS</sequence>
<dbReference type="GO" id="GO:0005789">
    <property type="term" value="C:endoplasmic reticulum membrane"/>
    <property type="evidence" value="ECO:0007669"/>
    <property type="project" value="TreeGrafter"/>
</dbReference>
<dbReference type="EMBL" id="CAAE01003198">
    <property type="protein sequence ID" value="CAF87768.1"/>
    <property type="molecule type" value="Genomic_DNA"/>
</dbReference>
<keyword evidence="2" id="KW-0812">Transmembrane</keyword>
<dbReference type="PANTHER" id="PTHR45761:SF2">
    <property type="entry name" value="EXTENDED SYNAPTOTAGMIN-2"/>
    <property type="match status" value="1"/>
</dbReference>
<dbReference type="GO" id="GO:0031210">
    <property type="term" value="F:phosphatidylcholine binding"/>
    <property type="evidence" value="ECO:0007669"/>
    <property type="project" value="TreeGrafter"/>
</dbReference>
<dbReference type="InterPro" id="IPR051634">
    <property type="entry name" value="Extended_Synaptotagmin"/>
</dbReference>